<evidence type="ECO:0000256" key="1">
    <source>
        <dbReference type="SAM" id="MobiDB-lite"/>
    </source>
</evidence>
<feature type="compositionally biased region" description="Polar residues" evidence="1">
    <location>
        <begin position="410"/>
        <end position="422"/>
    </location>
</feature>
<organism evidence="2 3">
    <name type="scientific">Haemaphysalis longicornis</name>
    <name type="common">Bush tick</name>
    <dbReference type="NCBI Taxonomy" id="44386"/>
    <lineage>
        <taxon>Eukaryota</taxon>
        <taxon>Metazoa</taxon>
        <taxon>Ecdysozoa</taxon>
        <taxon>Arthropoda</taxon>
        <taxon>Chelicerata</taxon>
        <taxon>Arachnida</taxon>
        <taxon>Acari</taxon>
        <taxon>Parasitiformes</taxon>
        <taxon>Ixodida</taxon>
        <taxon>Ixodoidea</taxon>
        <taxon>Ixodidae</taxon>
        <taxon>Haemaphysalinae</taxon>
        <taxon>Haemaphysalis</taxon>
    </lineage>
</organism>
<dbReference type="OMA" id="HYSSQEI"/>
<dbReference type="Proteomes" id="UP000821853">
    <property type="component" value="Unassembled WGS sequence"/>
</dbReference>
<feature type="compositionally biased region" description="Basic residues" evidence="1">
    <location>
        <begin position="366"/>
        <end position="380"/>
    </location>
</feature>
<proteinExistence type="predicted"/>
<comment type="caution">
    <text evidence="2">The sequence shown here is derived from an EMBL/GenBank/DDBJ whole genome shotgun (WGS) entry which is preliminary data.</text>
</comment>
<protein>
    <submittedName>
        <fullName evidence="2">Uncharacterized protein</fullName>
    </submittedName>
</protein>
<dbReference type="EMBL" id="JABSTR010002081">
    <property type="protein sequence ID" value="KAH9384317.1"/>
    <property type="molecule type" value="Genomic_DNA"/>
</dbReference>
<feature type="region of interest" description="Disordered" evidence="1">
    <location>
        <begin position="1"/>
        <end position="92"/>
    </location>
</feature>
<dbReference type="OrthoDB" id="3039988at2759"/>
<feature type="compositionally biased region" description="Low complexity" evidence="1">
    <location>
        <begin position="327"/>
        <end position="339"/>
    </location>
</feature>
<feature type="region of interest" description="Disordered" evidence="1">
    <location>
        <begin position="325"/>
        <end position="422"/>
    </location>
</feature>
<sequence>MSSSAACLALSPSHLDENSSDAEDVMAYQTSDEGDYTAENPSTGDASSKWIDVVSRAQRRRMKKTAQQPDLTPTKPAIKPTAQPTGKPKPPPLPFNDYKLVIRPQGGLNLAKVSPTELSEVLLRATKLTWRKAEFRLRIHGVQNTAMVSTSHREAAEALHHLKQVMFGGTVYPVQLYGLAPDDSVKGVIHDIPLHYSSQEILENIFLPGFEFIACRRLGNSTTVIVTILGKKVPFYVYHLGAEHRCYLYRKTVPACTICHELGHRSTACPCPNVRACPTCGTRDPVDGHVCKPCCSLCKGEHLTASKGCPQRFCEPYVKRQKELARQRAASQAPADQQQPAPPRGRRRQRPGNTPVRRGSSTSSRRNSRSRSQSRSRSRSSRGAAPLGRRPVLAQARRQRQKSKDRHSQFLLSQMQIPAQAR</sequence>
<name>A0A9J6HC44_HAELO</name>
<feature type="compositionally biased region" description="Low complexity" evidence="1">
    <location>
        <begin position="1"/>
        <end position="13"/>
    </location>
</feature>
<evidence type="ECO:0000313" key="3">
    <source>
        <dbReference type="Proteomes" id="UP000821853"/>
    </source>
</evidence>
<gene>
    <name evidence="2" type="ORF">HPB48_026310</name>
</gene>
<dbReference type="VEuPathDB" id="VectorBase:HLOH_058891"/>
<keyword evidence="3" id="KW-1185">Reference proteome</keyword>
<reference evidence="2 3" key="1">
    <citation type="journal article" date="2020" name="Cell">
        <title>Large-Scale Comparative Analyses of Tick Genomes Elucidate Their Genetic Diversity and Vector Capacities.</title>
        <authorList>
            <consortium name="Tick Genome and Microbiome Consortium (TIGMIC)"/>
            <person name="Jia N."/>
            <person name="Wang J."/>
            <person name="Shi W."/>
            <person name="Du L."/>
            <person name="Sun Y."/>
            <person name="Zhan W."/>
            <person name="Jiang J.F."/>
            <person name="Wang Q."/>
            <person name="Zhang B."/>
            <person name="Ji P."/>
            <person name="Bell-Sakyi L."/>
            <person name="Cui X.M."/>
            <person name="Yuan T.T."/>
            <person name="Jiang B.G."/>
            <person name="Yang W.F."/>
            <person name="Lam T.T."/>
            <person name="Chang Q.C."/>
            <person name="Ding S.J."/>
            <person name="Wang X.J."/>
            <person name="Zhu J.G."/>
            <person name="Ruan X.D."/>
            <person name="Zhao L."/>
            <person name="Wei J.T."/>
            <person name="Ye R.Z."/>
            <person name="Que T.C."/>
            <person name="Du C.H."/>
            <person name="Zhou Y.H."/>
            <person name="Cheng J.X."/>
            <person name="Dai P.F."/>
            <person name="Guo W.B."/>
            <person name="Han X.H."/>
            <person name="Huang E.J."/>
            <person name="Li L.F."/>
            <person name="Wei W."/>
            <person name="Gao Y.C."/>
            <person name="Liu J.Z."/>
            <person name="Shao H.Z."/>
            <person name="Wang X."/>
            <person name="Wang C.C."/>
            <person name="Yang T.C."/>
            <person name="Huo Q.B."/>
            <person name="Li W."/>
            <person name="Chen H.Y."/>
            <person name="Chen S.E."/>
            <person name="Zhou L.G."/>
            <person name="Ni X.B."/>
            <person name="Tian J.H."/>
            <person name="Sheng Y."/>
            <person name="Liu T."/>
            <person name="Pan Y.S."/>
            <person name="Xia L.Y."/>
            <person name="Li J."/>
            <person name="Zhao F."/>
            <person name="Cao W.C."/>
        </authorList>
    </citation>
    <scope>NUCLEOTIDE SEQUENCE [LARGE SCALE GENOMIC DNA]</scope>
    <source>
        <strain evidence="2">HaeL-2018</strain>
    </source>
</reference>
<evidence type="ECO:0000313" key="2">
    <source>
        <dbReference type="EMBL" id="KAH9384317.1"/>
    </source>
</evidence>
<accession>A0A9J6HC44</accession>
<dbReference type="AlphaFoldDB" id="A0A9J6HC44"/>